<dbReference type="AlphaFoldDB" id="A0A4Y1RII5"/>
<dbReference type="GO" id="GO:0005681">
    <property type="term" value="C:spliceosomal complex"/>
    <property type="evidence" value="ECO:0007669"/>
    <property type="project" value="UniProtKB-KW"/>
</dbReference>
<feature type="non-terminal residue" evidence="7">
    <location>
        <position position="661"/>
    </location>
</feature>
<keyword evidence="6" id="KW-0175">Coiled coil</keyword>
<evidence type="ECO:0000256" key="3">
    <source>
        <dbReference type="ARBA" id="ARBA00022728"/>
    </source>
</evidence>
<dbReference type="InterPro" id="IPR008409">
    <property type="entry name" value="SPF27"/>
</dbReference>
<evidence type="ECO:0000256" key="1">
    <source>
        <dbReference type="ARBA" id="ARBA00004123"/>
    </source>
</evidence>
<dbReference type="GO" id="GO:0008380">
    <property type="term" value="P:RNA splicing"/>
    <property type="evidence" value="ECO:0007669"/>
    <property type="project" value="UniProtKB-KW"/>
</dbReference>
<comment type="subcellular location">
    <subcellularLocation>
        <location evidence="1">Nucleus</location>
    </subcellularLocation>
</comment>
<dbReference type="GO" id="GO:0005778">
    <property type="term" value="C:peroxisomal membrane"/>
    <property type="evidence" value="ECO:0007669"/>
    <property type="project" value="InterPro"/>
</dbReference>
<keyword evidence="4" id="KW-0508">mRNA splicing</keyword>
<dbReference type="GO" id="GO:0045046">
    <property type="term" value="P:protein import into peroxisome membrane"/>
    <property type="evidence" value="ECO:0007669"/>
    <property type="project" value="TreeGrafter"/>
</dbReference>
<protein>
    <submittedName>
        <fullName evidence="7">Peroxin 3</fullName>
    </submittedName>
</protein>
<dbReference type="PANTHER" id="PTHR28080">
    <property type="entry name" value="PEROXISOMAL BIOGENESIS FACTOR 3"/>
    <property type="match status" value="1"/>
</dbReference>
<name>A0A4Y1RII5_PRUDU</name>
<keyword evidence="3" id="KW-0747">Spliceosome</keyword>
<evidence type="ECO:0000256" key="6">
    <source>
        <dbReference type="SAM" id="Coils"/>
    </source>
</evidence>
<sequence>MLSLRGFWRRHRRKLYVTAGVLGSGYLLYKLYNAHRQRLADLDTELEHERDRNEELIKAQMQAHFENIQRIADTTTLPHAMQYLNSRIAEELDLSHLTDRLMQAKGQSTSAEKLELWDRLKILSFTRMVLSLWAMTILSLYIRVQVNILGRHLYIDTARGLGSSLLIEDADLIHRDDQQKFLASSDFLARYGMPALISNIQAAATEVLKGKLCLTIYYHVVAILKIKGRKQLRDSFNATVLRATVMQILDKFMSTGDPHHWVNYLMPEDARALELATAFSSDNTLLPDVTKFEQLMVETRAVISSDEFGSVADIALRAVVDTVIEDMGAQPGGVQLAKVLARVARMGPTVLEEPSKFIQIILNVPEVERFFTLIYSMIITKVVILNPSDSRCTTMATNSNSDILMLEAPPPQGPAWPGPLTNAETIDALPYIDDDYANPDVKREVDRMVEEELRRSAKKPADFLKDLPPLPKPNFQDHPMLAREYDRVRASRPPAVIDFSRDKVETPPLNKMNDETAWRLALQKAQCSLQHQVVRLENLELIDKYGPDAWIQNNNRLQLVFSRMQKLAQEQFQKIETVNRERKYHQQNTAYELNALSAQWKELCQKNIEIHAACGKLESHLDELRRKRQRRAGTWKPMQKMPSKQDLTMEKEEAYVLSLVP</sequence>
<feature type="coiled-coil region" evidence="6">
    <location>
        <begin position="32"/>
        <end position="59"/>
    </location>
</feature>
<keyword evidence="2" id="KW-0507">mRNA processing</keyword>
<accession>A0A4Y1RII5</accession>
<evidence type="ECO:0000313" key="7">
    <source>
        <dbReference type="EMBL" id="BBH04160.1"/>
    </source>
</evidence>
<evidence type="ECO:0000256" key="5">
    <source>
        <dbReference type="ARBA" id="ARBA00023242"/>
    </source>
</evidence>
<evidence type="ECO:0000256" key="2">
    <source>
        <dbReference type="ARBA" id="ARBA00022664"/>
    </source>
</evidence>
<gene>
    <name evidence="7" type="ORF">Prudu_015223</name>
</gene>
<reference evidence="7" key="1">
    <citation type="journal article" date="2019" name="Science">
        <title>Mutation of a bHLH transcription factor allowed almond domestication.</title>
        <authorList>
            <person name="Sanchez-Perez R."/>
            <person name="Pavan S."/>
            <person name="Mazzeo R."/>
            <person name="Moldovan C."/>
            <person name="Aiese Cigliano R."/>
            <person name="Del Cueto J."/>
            <person name="Ricciardi F."/>
            <person name="Lotti C."/>
            <person name="Ricciardi L."/>
            <person name="Dicenta F."/>
            <person name="Lopez-Marques R.L."/>
            <person name="Lindberg Moller B."/>
        </authorList>
    </citation>
    <scope>NUCLEOTIDE SEQUENCE</scope>
</reference>
<organism evidence="7">
    <name type="scientific">Prunus dulcis</name>
    <name type="common">Almond</name>
    <name type="synonym">Amygdalus dulcis</name>
    <dbReference type="NCBI Taxonomy" id="3755"/>
    <lineage>
        <taxon>Eukaryota</taxon>
        <taxon>Viridiplantae</taxon>
        <taxon>Streptophyta</taxon>
        <taxon>Embryophyta</taxon>
        <taxon>Tracheophyta</taxon>
        <taxon>Spermatophyta</taxon>
        <taxon>Magnoliopsida</taxon>
        <taxon>eudicotyledons</taxon>
        <taxon>Gunneridae</taxon>
        <taxon>Pentapetalae</taxon>
        <taxon>rosids</taxon>
        <taxon>fabids</taxon>
        <taxon>Rosales</taxon>
        <taxon>Rosaceae</taxon>
        <taxon>Amygdaloideae</taxon>
        <taxon>Amygdaleae</taxon>
        <taxon>Prunus</taxon>
    </lineage>
</organism>
<dbReference type="Pfam" id="PF05700">
    <property type="entry name" value="BCAS2"/>
    <property type="match status" value="1"/>
</dbReference>
<dbReference type="GO" id="GO:0006397">
    <property type="term" value="P:mRNA processing"/>
    <property type="evidence" value="ECO:0007669"/>
    <property type="project" value="UniProtKB-KW"/>
</dbReference>
<evidence type="ECO:0000256" key="4">
    <source>
        <dbReference type="ARBA" id="ARBA00023187"/>
    </source>
</evidence>
<keyword evidence="5" id="KW-0539">Nucleus</keyword>
<dbReference type="EMBL" id="AP019301">
    <property type="protein sequence ID" value="BBH04160.1"/>
    <property type="molecule type" value="Genomic_DNA"/>
</dbReference>
<dbReference type="InterPro" id="IPR006966">
    <property type="entry name" value="Peroxin-3"/>
</dbReference>
<dbReference type="PANTHER" id="PTHR28080:SF1">
    <property type="entry name" value="PEROXISOMAL BIOGENESIS FACTOR 3"/>
    <property type="match status" value="1"/>
</dbReference>
<proteinExistence type="predicted"/>
<dbReference type="Pfam" id="PF04882">
    <property type="entry name" value="Peroxin-3"/>
    <property type="match status" value="2"/>
</dbReference>
<dbReference type="GO" id="GO:0030674">
    <property type="term" value="F:protein-macromolecule adaptor activity"/>
    <property type="evidence" value="ECO:0007669"/>
    <property type="project" value="TreeGrafter"/>
</dbReference>